<dbReference type="PANTHER" id="PTHR23198:SF6">
    <property type="entry name" value="NUCLEAR PORE COMPLEX PROTEIN NUP98-NUP96"/>
    <property type="match status" value="1"/>
</dbReference>
<feature type="domain" description="Peptidase S59" evidence="11">
    <location>
        <begin position="543"/>
        <end position="685"/>
    </location>
</feature>
<feature type="region of interest" description="Disordered" evidence="10">
    <location>
        <begin position="148"/>
        <end position="170"/>
    </location>
</feature>
<keyword evidence="7" id="KW-0906">Nuclear pore complex</keyword>
<evidence type="ECO:0000313" key="12">
    <source>
        <dbReference type="EMBL" id="KAL1534977.1"/>
    </source>
</evidence>
<keyword evidence="5" id="KW-0653">Protein transport</keyword>
<dbReference type="GO" id="GO:0051028">
    <property type="term" value="P:mRNA transport"/>
    <property type="evidence" value="ECO:0007669"/>
    <property type="project" value="UniProtKB-KW"/>
</dbReference>
<dbReference type="GO" id="GO:0015031">
    <property type="term" value="P:protein transport"/>
    <property type="evidence" value="ECO:0007669"/>
    <property type="project" value="UniProtKB-KW"/>
</dbReference>
<dbReference type="PANTHER" id="PTHR23198">
    <property type="entry name" value="NUCLEOPORIN"/>
    <property type="match status" value="1"/>
</dbReference>
<dbReference type="FunFam" id="3.30.1610.10:FF:000002">
    <property type="entry name" value="nuclear pore complex protein NUP98A"/>
    <property type="match status" value="1"/>
</dbReference>
<evidence type="ECO:0000256" key="5">
    <source>
        <dbReference type="ARBA" id="ARBA00022927"/>
    </source>
</evidence>
<comment type="caution">
    <text evidence="12">The sequence shown here is derived from an EMBL/GenBank/DDBJ whole genome shotgun (WGS) entry which is preliminary data.</text>
</comment>
<dbReference type="SUPFAM" id="SSF82215">
    <property type="entry name" value="C-terminal autoproteolytic domain of nucleoporin nup98"/>
    <property type="match status" value="1"/>
</dbReference>
<reference evidence="12 13" key="1">
    <citation type="submission" date="2024-06" db="EMBL/GenBank/DDBJ databases">
        <title>A chromosome level genome sequence of Diviner's sage (Salvia divinorum).</title>
        <authorList>
            <person name="Ford S.A."/>
            <person name="Ro D.-K."/>
            <person name="Ness R.W."/>
            <person name="Phillips M.A."/>
        </authorList>
    </citation>
    <scope>NUCLEOTIDE SEQUENCE [LARGE SCALE GENOMIC DNA]</scope>
    <source>
        <strain evidence="12">SAF-2024a</strain>
        <tissue evidence="12">Leaf</tissue>
    </source>
</reference>
<protein>
    <submittedName>
        <fullName evidence="12">Nuclear pore complex protein NUP98B-like isoform X2</fullName>
    </submittedName>
</protein>
<evidence type="ECO:0000256" key="1">
    <source>
        <dbReference type="ARBA" id="ARBA00004567"/>
    </source>
</evidence>
<dbReference type="AlphaFoldDB" id="A0ABD1FTJ5"/>
<evidence type="ECO:0000256" key="3">
    <source>
        <dbReference type="ARBA" id="ARBA00022448"/>
    </source>
</evidence>
<comment type="subcellular location">
    <subcellularLocation>
        <location evidence="1">Nucleus</location>
        <location evidence="1">Nuclear pore complex</location>
    </subcellularLocation>
</comment>
<dbReference type="GO" id="GO:0048573">
    <property type="term" value="P:photoperiodism, flowering"/>
    <property type="evidence" value="ECO:0007669"/>
    <property type="project" value="UniProtKB-ARBA"/>
</dbReference>
<evidence type="ECO:0000256" key="8">
    <source>
        <dbReference type="ARBA" id="ARBA00023242"/>
    </source>
</evidence>
<feature type="region of interest" description="Disordered" evidence="10">
    <location>
        <begin position="279"/>
        <end position="314"/>
    </location>
</feature>
<evidence type="ECO:0000256" key="10">
    <source>
        <dbReference type="SAM" id="MobiDB-lite"/>
    </source>
</evidence>
<dbReference type="InterPro" id="IPR036903">
    <property type="entry name" value="Nup98_auto-Pept-S59_dom_sf"/>
</dbReference>
<keyword evidence="4" id="KW-0509">mRNA transport</keyword>
<name>A0ABD1FTJ5_SALDI</name>
<keyword evidence="8" id="KW-0539">Nucleus</keyword>
<gene>
    <name evidence="12" type="ORF">AAHA92_31087</name>
</gene>
<organism evidence="12 13">
    <name type="scientific">Salvia divinorum</name>
    <name type="common">Maria pastora</name>
    <name type="synonym">Diviner's sage</name>
    <dbReference type="NCBI Taxonomy" id="28513"/>
    <lineage>
        <taxon>Eukaryota</taxon>
        <taxon>Viridiplantae</taxon>
        <taxon>Streptophyta</taxon>
        <taxon>Embryophyta</taxon>
        <taxon>Tracheophyta</taxon>
        <taxon>Spermatophyta</taxon>
        <taxon>Magnoliopsida</taxon>
        <taxon>eudicotyledons</taxon>
        <taxon>Gunneridae</taxon>
        <taxon>Pentapetalae</taxon>
        <taxon>asterids</taxon>
        <taxon>lamiids</taxon>
        <taxon>Lamiales</taxon>
        <taxon>Lamiaceae</taxon>
        <taxon>Nepetoideae</taxon>
        <taxon>Mentheae</taxon>
        <taxon>Salviinae</taxon>
        <taxon>Salvia</taxon>
        <taxon>Salvia subgen. Calosphace</taxon>
    </lineage>
</organism>
<evidence type="ECO:0000259" key="11">
    <source>
        <dbReference type="PROSITE" id="PS51434"/>
    </source>
</evidence>
<dbReference type="InterPro" id="IPR037665">
    <property type="entry name" value="Nucleoporin_S59-like"/>
</dbReference>
<dbReference type="PROSITE" id="PS51434">
    <property type="entry name" value="NUP_C"/>
    <property type="match status" value="1"/>
</dbReference>
<evidence type="ECO:0000256" key="2">
    <source>
        <dbReference type="ARBA" id="ARBA00008926"/>
    </source>
</evidence>
<sequence>MPHYQNRSHEELRFQDYELQKEFYISTKPWGLTGKACRGSREAPYSETPGDAINSGYSSVKIISISAMPHYQNRSHEELRLEDFELHKGTAGRGSREAPYSETPVGDGMNKGCSSGEIISISAMPHYQNRSHEELRFEDSELQKECRGSGEVPYSKTPKGDGINTGDSELQKRSSFPWKYPFKQSSCLSHPLNSPHKCGFVPLPSGGSSGDGSVGRDPRTCAFGTSSTDMFSATNNSTLGLLVTSSTLSDTSNNSVSNTTFGFSLGLTSDSECSSIFGSQTSSGSMGTTETKYQGSRQGFSATEVVPRENESDVSKIQSISAMPIYEHKSHEELRSEDYGLCNTCCKEPSVIASSFIKSTPVISSDPCSSFVNASQPQQTAEEVGLVSNHLNIPSQDSSGLPIVTEFTSRNINGPQYTPSSNPIVQSVTSILNGIPTQERNGRSSETKLQVLFCIDEEATGSVAPLLPRKNPRAWLNTTSLSLCTPQESKGDEVKGSCSSVQITEINEEDTSALLNQPEVEVAATTERRDADVLALLPKLPDGVEYYTEPSLRELAAKEMAEAGFCRHVNDFVVGRKGHGSIKFLGETDVCHLDVETIVQLNNHQVIIYPNGRKKPGVGQQVNKAAEVTLLNVKCISKKTGKKYVEGPQVESYRERLIKMIRECGSEFDSYDPVEGELKFRVQLF</sequence>
<feature type="compositionally biased region" description="Polar residues" evidence="10">
    <location>
        <begin position="292"/>
        <end position="301"/>
    </location>
</feature>
<keyword evidence="13" id="KW-1185">Reference proteome</keyword>
<evidence type="ECO:0000256" key="7">
    <source>
        <dbReference type="ARBA" id="ARBA00023132"/>
    </source>
</evidence>
<dbReference type="InterPro" id="IPR007230">
    <property type="entry name" value="Nup98_auto-Pept-S59_dom"/>
</dbReference>
<accession>A0ABD1FTJ5</accession>
<evidence type="ECO:0000256" key="4">
    <source>
        <dbReference type="ARBA" id="ARBA00022816"/>
    </source>
</evidence>
<evidence type="ECO:0000313" key="13">
    <source>
        <dbReference type="Proteomes" id="UP001567538"/>
    </source>
</evidence>
<evidence type="ECO:0000256" key="6">
    <source>
        <dbReference type="ARBA" id="ARBA00023010"/>
    </source>
</evidence>
<evidence type="ECO:0000256" key="9">
    <source>
        <dbReference type="ARBA" id="ARBA00065263"/>
    </source>
</evidence>
<dbReference type="Proteomes" id="UP001567538">
    <property type="component" value="Unassembled WGS sequence"/>
</dbReference>
<keyword evidence="3" id="KW-0813">Transport</keyword>
<feature type="compositionally biased region" description="Low complexity" evidence="10">
    <location>
        <begin position="279"/>
        <end position="291"/>
    </location>
</feature>
<dbReference type="GO" id="GO:0005643">
    <property type="term" value="C:nuclear pore"/>
    <property type="evidence" value="ECO:0007669"/>
    <property type="project" value="UniProtKB-SubCell"/>
</dbReference>
<dbReference type="Gene3D" id="3.30.1610.10">
    <property type="entry name" value="Peptidase S59, nucleoporin"/>
    <property type="match status" value="1"/>
</dbReference>
<dbReference type="Gene3D" id="1.10.10.2360">
    <property type="match status" value="4"/>
</dbReference>
<feature type="region of interest" description="Disordered" evidence="10">
    <location>
        <begin position="89"/>
        <end position="109"/>
    </location>
</feature>
<keyword evidence="6" id="KW-0811">Translocation</keyword>
<proteinExistence type="inferred from homology"/>
<comment type="subunit">
    <text evidence="9">Part of the nuclear pore complex (NPC). The NPC has an eight-fold symmetrical structure comprising a central transport channel and two rings, the cytoplasmic and nuclear rings, to which eight filaments are attached. The cytoplasmic filaments have loose ends, while the nuclear filaments are joined in a distal ring, forming a nuclear basket. NPCs are highly dynamic in configuration and composition, and can be devided in 3 subcomplexes, the NUP62 subcomplex, the NUP107-160 subcomplex and the NUP93 subcomplex, containing approximately 30 different nucleoporin proteins.</text>
</comment>
<dbReference type="Pfam" id="PF04096">
    <property type="entry name" value="Nucleoporin2"/>
    <property type="match status" value="1"/>
</dbReference>
<comment type="similarity">
    <text evidence="2">Belongs to the nucleoporin GLFG family.</text>
</comment>
<dbReference type="EMBL" id="JBEAFC010000012">
    <property type="protein sequence ID" value="KAL1534977.1"/>
    <property type="molecule type" value="Genomic_DNA"/>
</dbReference>